<dbReference type="PANTHER" id="PTHR46696">
    <property type="entry name" value="P450, PUTATIVE (EUROFUNG)-RELATED"/>
    <property type="match status" value="1"/>
</dbReference>
<dbReference type="InterPro" id="IPR002397">
    <property type="entry name" value="Cyt_P450_B"/>
</dbReference>
<evidence type="ECO:0000256" key="1">
    <source>
        <dbReference type="ARBA" id="ARBA00010617"/>
    </source>
</evidence>
<gene>
    <name evidence="7" type="ORF">GNZ18_09240</name>
</gene>
<evidence type="ECO:0000256" key="3">
    <source>
        <dbReference type="ARBA" id="ARBA00022723"/>
    </source>
</evidence>
<name>A0A7K1KX94_9ACTN</name>
<keyword evidence="6" id="KW-0503">Monooxygenase</keyword>
<dbReference type="Gene3D" id="1.10.630.10">
    <property type="entry name" value="Cytochrome P450"/>
    <property type="match status" value="1"/>
</dbReference>
<dbReference type="PANTHER" id="PTHR46696:SF4">
    <property type="entry name" value="BIOTIN BIOSYNTHESIS CYTOCHROME P450"/>
    <property type="match status" value="1"/>
</dbReference>
<evidence type="ECO:0000256" key="2">
    <source>
        <dbReference type="ARBA" id="ARBA00022617"/>
    </source>
</evidence>
<reference evidence="7 8" key="1">
    <citation type="submission" date="2019-11" db="EMBL/GenBank/DDBJ databases">
        <authorList>
            <person name="Cao P."/>
        </authorList>
    </citation>
    <scope>NUCLEOTIDE SEQUENCE [LARGE SCALE GENOMIC DNA]</scope>
    <source>
        <strain evidence="7 8">NEAU-AAG5</strain>
    </source>
</reference>
<dbReference type="InterPro" id="IPR036396">
    <property type="entry name" value="Cyt_P450_sf"/>
</dbReference>
<keyword evidence="3" id="KW-0479">Metal-binding</keyword>
<dbReference type="FunFam" id="1.10.630.10:FF:000018">
    <property type="entry name" value="Cytochrome P450 monooxygenase"/>
    <property type="match status" value="1"/>
</dbReference>
<keyword evidence="8" id="KW-1185">Reference proteome</keyword>
<dbReference type="GO" id="GO:0006707">
    <property type="term" value="P:cholesterol catabolic process"/>
    <property type="evidence" value="ECO:0007669"/>
    <property type="project" value="TreeGrafter"/>
</dbReference>
<dbReference type="GO" id="GO:0020037">
    <property type="term" value="F:heme binding"/>
    <property type="evidence" value="ECO:0007669"/>
    <property type="project" value="InterPro"/>
</dbReference>
<dbReference type="EMBL" id="WOFH01000003">
    <property type="protein sequence ID" value="MUN36779.1"/>
    <property type="molecule type" value="Genomic_DNA"/>
</dbReference>
<protein>
    <submittedName>
        <fullName evidence="7">Cytochrome P450</fullName>
    </submittedName>
</protein>
<dbReference type="RefSeq" id="WP_156215838.1">
    <property type="nucleotide sequence ID" value="NZ_WOFH01000003.1"/>
</dbReference>
<evidence type="ECO:0000256" key="6">
    <source>
        <dbReference type="ARBA" id="ARBA00023033"/>
    </source>
</evidence>
<dbReference type="SUPFAM" id="SSF48264">
    <property type="entry name" value="Cytochrome P450"/>
    <property type="match status" value="1"/>
</dbReference>
<evidence type="ECO:0000256" key="4">
    <source>
        <dbReference type="ARBA" id="ARBA00023002"/>
    </source>
</evidence>
<organism evidence="7 8">
    <name type="scientific">Actinomadura litoris</name>
    <dbReference type="NCBI Taxonomy" id="2678616"/>
    <lineage>
        <taxon>Bacteria</taxon>
        <taxon>Bacillati</taxon>
        <taxon>Actinomycetota</taxon>
        <taxon>Actinomycetes</taxon>
        <taxon>Streptosporangiales</taxon>
        <taxon>Thermomonosporaceae</taxon>
        <taxon>Actinomadura</taxon>
    </lineage>
</organism>
<keyword evidence="5" id="KW-0408">Iron</keyword>
<keyword evidence="2" id="KW-0349">Heme</keyword>
<dbReference type="InterPro" id="IPR001128">
    <property type="entry name" value="Cyt_P450"/>
</dbReference>
<sequence>MTATTSLDPTGLVDPAVHAAGAQHEIWRWMREHSPVHRHEPTHLPAFWSLTRYEDVRAVYRDPGRFSSASGVLLRPTRLREDPGAGMTLALTDPPRHKELRNTVADWFTARSVRALEDAMRGMVRAVLAQAVEAEEADFVHDVAGRLSIYTIGHMMGVPEPDHETLFRWTNEAFEAGVSLAAHQELMLYFIDLMDRRTANPADDLVSMLLGGTVEGELLTEEEVLLNCENLVGATENGRLALAGAMQAFLENPGEWERLREDRSLLPSAVEETLRWTSSATHSMRTATEPITLHDQRIARGDKVVVWVPSANRDESIFPAPFTFDISRKPNRHLALASGEHFCLGATLARAQARILLSELLDSTEKIEPAAAPTPVHSIAVNGPEHLPVHITGK</sequence>
<dbReference type="GO" id="GO:0008395">
    <property type="term" value="F:steroid hydroxylase activity"/>
    <property type="evidence" value="ECO:0007669"/>
    <property type="project" value="TreeGrafter"/>
</dbReference>
<proteinExistence type="inferred from homology"/>
<dbReference type="Pfam" id="PF00067">
    <property type="entry name" value="p450"/>
    <property type="match status" value="1"/>
</dbReference>
<accession>A0A7K1KX94</accession>
<evidence type="ECO:0000256" key="5">
    <source>
        <dbReference type="ARBA" id="ARBA00023004"/>
    </source>
</evidence>
<dbReference type="GO" id="GO:0005506">
    <property type="term" value="F:iron ion binding"/>
    <property type="evidence" value="ECO:0007669"/>
    <property type="project" value="InterPro"/>
</dbReference>
<dbReference type="CDD" id="cd11033">
    <property type="entry name" value="CYP142-like"/>
    <property type="match status" value="1"/>
</dbReference>
<evidence type="ECO:0000313" key="8">
    <source>
        <dbReference type="Proteomes" id="UP000432015"/>
    </source>
</evidence>
<dbReference type="PRINTS" id="PR00359">
    <property type="entry name" value="BP450"/>
</dbReference>
<comment type="similarity">
    <text evidence="1">Belongs to the cytochrome P450 family.</text>
</comment>
<dbReference type="AlphaFoldDB" id="A0A7K1KX94"/>
<comment type="caution">
    <text evidence="7">The sequence shown here is derived from an EMBL/GenBank/DDBJ whole genome shotgun (WGS) entry which is preliminary data.</text>
</comment>
<dbReference type="Proteomes" id="UP000432015">
    <property type="component" value="Unassembled WGS sequence"/>
</dbReference>
<evidence type="ECO:0000313" key="7">
    <source>
        <dbReference type="EMBL" id="MUN36779.1"/>
    </source>
</evidence>
<dbReference type="GO" id="GO:0036199">
    <property type="term" value="F:cholest-4-en-3-one 26-monooxygenase activity"/>
    <property type="evidence" value="ECO:0007669"/>
    <property type="project" value="TreeGrafter"/>
</dbReference>
<keyword evidence="4" id="KW-0560">Oxidoreductase</keyword>